<name>A0ACA9MLP2_9GLOM</name>
<keyword evidence="2" id="KW-1185">Reference proteome</keyword>
<organism evidence="1 2">
    <name type="scientific">Racocetra persica</name>
    <dbReference type="NCBI Taxonomy" id="160502"/>
    <lineage>
        <taxon>Eukaryota</taxon>
        <taxon>Fungi</taxon>
        <taxon>Fungi incertae sedis</taxon>
        <taxon>Mucoromycota</taxon>
        <taxon>Glomeromycotina</taxon>
        <taxon>Glomeromycetes</taxon>
        <taxon>Diversisporales</taxon>
        <taxon>Gigasporaceae</taxon>
        <taxon>Racocetra</taxon>
    </lineage>
</organism>
<dbReference type="EMBL" id="CAJVQC010008629">
    <property type="protein sequence ID" value="CAG8594895.1"/>
    <property type="molecule type" value="Genomic_DNA"/>
</dbReference>
<dbReference type="Proteomes" id="UP000789920">
    <property type="component" value="Unassembled WGS sequence"/>
</dbReference>
<reference evidence="1" key="1">
    <citation type="submission" date="2021-06" db="EMBL/GenBank/DDBJ databases">
        <authorList>
            <person name="Kallberg Y."/>
            <person name="Tangrot J."/>
            <person name="Rosling A."/>
        </authorList>
    </citation>
    <scope>NUCLEOTIDE SEQUENCE</scope>
    <source>
        <strain evidence="1">MA461A</strain>
    </source>
</reference>
<evidence type="ECO:0000313" key="2">
    <source>
        <dbReference type="Proteomes" id="UP000789920"/>
    </source>
</evidence>
<gene>
    <name evidence="1" type="ORF">RPERSI_LOCUS5688</name>
</gene>
<accession>A0ACA9MLP2</accession>
<protein>
    <submittedName>
        <fullName evidence="1">29162_t:CDS:1</fullName>
    </submittedName>
</protein>
<comment type="caution">
    <text evidence="1">The sequence shown here is derived from an EMBL/GenBank/DDBJ whole genome shotgun (WGS) entry which is preliminary data.</text>
</comment>
<sequence length="445" mass="49810">MTTQFQSFHSSTPSQFNEKAPSLSKLKTKNLKNELVIKLVEPTVIFRGDPQEAPGVFLRGDLILNLSKPTNIKGIEMEFVGKSKTFWISDDVRQERNIHSEKREIISHKWQFMTPHVNESSIHEHSRHSILGIKQLSSSPHDHTNITPSGTYTFPFEILLSGNLPETINADLGYVKYRLSAQAHRPGLLPKLSKEVDIEVIRILPDDFDSEGIALSKDYEDILNYEISIPKKSYPLGQAIPIEIKLIPYIKKLKIHGITIKLLETTAYSAQNEIFGITKVLATLDIENLVHDSLLQDVDEGDIGNTSYQSNFNFQLPNCISKVNYSCNTPLINVSHVLEFSIIVTLPKNETRTKLRVECDINLVSCLAASQNFTLPKYEESLLFCPCNPEYQRIARLVLGDTANDCGCHSDVGVNGNSVSMSAMHCNCGSCGDNCKCLPPNYDEA</sequence>
<evidence type="ECO:0000313" key="1">
    <source>
        <dbReference type="EMBL" id="CAG8594895.1"/>
    </source>
</evidence>
<proteinExistence type="predicted"/>